<proteinExistence type="predicted"/>
<dbReference type="Pfam" id="PF08460">
    <property type="entry name" value="SH3_5"/>
    <property type="match status" value="3"/>
</dbReference>
<dbReference type="InterPro" id="IPR036505">
    <property type="entry name" value="Amidase/PGRP_sf"/>
</dbReference>
<evidence type="ECO:0000256" key="2">
    <source>
        <dbReference type="SAM" id="SignalP"/>
    </source>
</evidence>
<feature type="domain" description="SH3b" evidence="3">
    <location>
        <begin position="224"/>
        <end position="293"/>
    </location>
</feature>
<dbReference type="GO" id="GO:0009253">
    <property type="term" value="P:peptidoglycan catabolic process"/>
    <property type="evidence" value="ECO:0007669"/>
    <property type="project" value="InterPro"/>
</dbReference>
<dbReference type="GO" id="GO:0008745">
    <property type="term" value="F:N-acetylmuramoyl-L-alanine amidase activity"/>
    <property type="evidence" value="ECO:0007669"/>
    <property type="project" value="UniProtKB-EC"/>
</dbReference>
<accession>A0A091C7S4</accession>
<gene>
    <name evidence="5" type="ORF">TMU3MR103_0648</name>
</gene>
<dbReference type="Pfam" id="PF01510">
    <property type="entry name" value="Amidase_2"/>
    <property type="match status" value="1"/>
</dbReference>
<dbReference type="AlphaFoldDB" id="A0A091C7S4"/>
<dbReference type="Gene3D" id="2.30.30.40">
    <property type="entry name" value="SH3 Domains"/>
    <property type="match status" value="3"/>
</dbReference>
<dbReference type="CDD" id="cd06583">
    <property type="entry name" value="PGRP"/>
    <property type="match status" value="1"/>
</dbReference>
<evidence type="ECO:0000256" key="1">
    <source>
        <dbReference type="SAM" id="MobiDB-lite"/>
    </source>
</evidence>
<sequence>MKKIKTLVMTVLVTVMTFAPIVGAGAYSIDTTYNQTRSSQRTNDNYIILHETGGVAPAINNAQYFNREWRNAGTYSSHIVGDGGDVYQISPDGYVQWGAGSYANARSPVQIELARTNDKATFEKDYKAYVNLARDMAKKYNIPLTLDGNGRGIKSHSWVSQNIWGNHQDPYGYLAQHGISKADLAQDLRTGLDDSDDVDAEPETPAPGSNAPEPDPDKRSGFHAEKATFTNGDTAIQVRSGLAGLNAPRAGMLPAGAKINYQGWVAKDGYTWVRYTGNSGDTLYLPVRHNGTPYGTFGNDSQSSSNQSYENASGSYTFQNTTRIRNSVGTSSGYTGINYDAGQTVYYDRVYKNVNGYDWLSYISYGGQRRYVAMTNSGSSQSASTQQNQSGAYTFRNTTRIRNGVGVNAGYTGRNYNAGQTVYYDRVHRNVNGYDWLSYMSYSGQRHYVAMTN</sequence>
<dbReference type="EC" id="3.5.1.28" evidence="5"/>
<dbReference type="RefSeq" id="WP_052074160.1">
    <property type="nucleotide sequence ID" value="NZ_JPVT01000058.1"/>
</dbReference>
<dbReference type="InterPro" id="IPR002502">
    <property type="entry name" value="Amidase_domain"/>
</dbReference>
<name>A0A091C7S4_9ENTE</name>
<keyword evidence="5" id="KW-0378">Hydrolase</keyword>
<reference evidence="5 6" key="1">
    <citation type="submission" date="2014-08" db="EMBL/GenBank/DDBJ databases">
        <title>Genome sequence of Tetragenococcus muriaticus.</title>
        <authorList>
            <person name="Chuea-nongthon C."/>
            <person name="Rodtong S."/>
            <person name="Yongsawatdigul J."/>
            <person name="Steele J.L."/>
            <person name="Liu X.-y."/>
            <person name="Speers J."/>
            <person name="Glasner J.D."/>
            <person name="Neeno-Eckwall E.C."/>
        </authorList>
    </citation>
    <scope>NUCLEOTIDE SEQUENCE [LARGE SCALE GENOMIC DNA]</scope>
    <source>
        <strain evidence="5 6">3MR10-3</strain>
    </source>
</reference>
<dbReference type="InterPro" id="IPR003646">
    <property type="entry name" value="SH3-like_bac-type"/>
</dbReference>
<feature type="domain" description="SH3b" evidence="3">
    <location>
        <begin position="313"/>
        <end position="381"/>
    </location>
</feature>
<dbReference type="SMART" id="SM00644">
    <property type="entry name" value="Ami_2"/>
    <property type="match status" value="1"/>
</dbReference>
<evidence type="ECO:0000313" key="5">
    <source>
        <dbReference type="EMBL" id="KFN92187.1"/>
    </source>
</evidence>
<dbReference type="EMBL" id="JPVT01000058">
    <property type="protein sequence ID" value="KFN92187.1"/>
    <property type="molecule type" value="Genomic_DNA"/>
</dbReference>
<feature type="compositionally biased region" description="Acidic residues" evidence="1">
    <location>
        <begin position="193"/>
        <end position="202"/>
    </location>
</feature>
<keyword evidence="6" id="KW-1185">Reference proteome</keyword>
<feature type="domain" description="N-acetylmuramoyl-L-alanine amidase" evidence="4">
    <location>
        <begin position="33"/>
        <end position="171"/>
    </location>
</feature>
<organism evidence="5 6">
    <name type="scientific">Tetragenococcus muriaticus 3MR10-3</name>
    <dbReference type="NCBI Taxonomy" id="1302648"/>
    <lineage>
        <taxon>Bacteria</taxon>
        <taxon>Bacillati</taxon>
        <taxon>Bacillota</taxon>
        <taxon>Bacilli</taxon>
        <taxon>Lactobacillales</taxon>
        <taxon>Enterococcaceae</taxon>
        <taxon>Tetragenococcus</taxon>
    </lineage>
</organism>
<evidence type="ECO:0000259" key="3">
    <source>
        <dbReference type="SMART" id="SM00287"/>
    </source>
</evidence>
<dbReference type="Proteomes" id="UP000029381">
    <property type="component" value="Unassembled WGS sequence"/>
</dbReference>
<evidence type="ECO:0000259" key="4">
    <source>
        <dbReference type="SMART" id="SM00644"/>
    </source>
</evidence>
<evidence type="ECO:0000313" key="6">
    <source>
        <dbReference type="Proteomes" id="UP000029381"/>
    </source>
</evidence>
<protein>
    <submittedName>
        <fullName evidence="5">Lysin</fullName>
        <ecNumber evidence="5">3.5.1.28</ecNumber>
    </submittedName>
</protein>
<feature type="signal peptide" evidence="2">
    <location>
        <begin position="1"/>
        <end position="24"/>
    </location>
</feature>
<dbReference type="SMART" id="SM00287">
    <property type="entry name" value="SH3b"/>
    <property type="match status" value="3"/>
</dbReference>
<dbReference type="Gene3D" id="3.40.80.10">
    <property type="entry name" value="Peptidoglycan recognition protein-like"/>
    <property type="match status" value="1"/>
</dbReference>
<keyword evidence="2" id="KW-0732">Signal</keyword>
<feature type="chain" id="PRO_5039602625" evidence="2">
    <location>
        <begin position="25"/>
        <end position="453"/>
    </location>
</feature>
<dbReference type="SUPFAM" id="SSF55846">
    <property type="entry name" value="N-acetylmuramoyl-L-alanine amidase-like"/>
    <property type="match status" value="1"/>
</dbReference>
<feature type="region of interest" description="Disordered" evidence="1">
    <location>
        <begin position="191"/>
        <end position="223"/>
    </location>
</feature>
<comment type="caution">
    <text evidence="5">The sequence shown here is derived from an EMBL/GenBank/DDBJ whole genome shotgun (WGS) entry which is preliminary data.</text>
</comment>
<dbReference type="PATRIC" id="fig|1302648.3.peg.630"/>
<feature type="domain" description="SH3b" evidence="3">
    <location>
        <begin position="390"/>
        <end position="452"/>
    </location>
</feature>